<dbReference type="EMBL" id="CAXDID020000064">
    <property type="protein sequence ID" value="CAL6011525.1"/>
    <property type="molecule type" value="Genomic_DNA"/>
</dbReference>
<name>A0ABP1IAQ5_9EUKA</name>
<evidence type="ECO:0000313" key="1">
    <source>
        <dbReference type="EMBL" id="CAL6011525.1"/>
    </source>
</evidence>
<proteinExistence type="predicted"/>
<gene>
    <name evidence="1" type="ORF">HINF_LOCUS22865</name>
</gene>
<organism evidence="1 2">
    <name type="scientific">Hexamita inflata</name>
    <dbReference type="NCBI Taxonomy" id="28002"/>
    <lineage>
        <taxon>Eukaryota</taxon>
        <taxon>Metamonada</taxon>
        <taxon>Diplomonadida</taxon>
        <taxon>Hexamitidae</taxon>
        <taxon>Hexamitinae</taxon>
        <taxon>Hexamita</taxon>
    </lineage>
</organism>
<comment type="caution">
    <text evidence="1">The sequence shown here is derived from an EMBL/GenBank/DDBJ whole genome shotgun (WGS) entry which is preliminary data.</text>
</comment>
<reference evidence="1 2" key="1">
    <citation type="submission" date="2024-07" db="EMBL/GenBank/DDBJ databases">
        <authorList>
            <person name="Akdeniz Z."/>
        </authorList>
    </citation>
    <scope>NUCLEOTIDE SEQUENCE [LARGE SCALE GENOMIC DNA]</scope>
</reference>
<sequence>MVYRTKLSGFISGMQAVLFRVFPFARMVKREQEGLQFQNYLYTVTGIDLWVLATKLSARVGGRDGEPKTNISSILQWGGTFRIGKRQPLHCFLRNADGTTQVDSSIE</sequence>
<accession>A0ABP1IAQ5</accession>
<evidence type="ECO:0000313" key="2">
    <source>
        <dbReference type="Proteomes" id="UP001642409"/>
    </source>
</evidence>
<keyword evidence="2" id="KW-1185">Reference proteome</keyword>
<protein>
    <submittedName>
        <fullName evidence="1">Hypothetical_protein</fullName>
    </submittedName>
</protein>
<dbReference type="Proteomes" id="UP001642409">
    <property type="component" value="Unassembled WGS sequence"/>
</dbReference>